<protein>
    <submittedName>
        <fullName evidence="1">Uncharacterized protein</fullName>
    </submittedName>
</protein>
<reference evidence="2" key="1">
    <citation type="submission" date="2016-11" db="EMBL/GenBank/DDBJ databases">
        <authorList>
            <person name="Varghese N."/>
            <person name="Submissions S."/>
        </authorList>
    </citation>
    <scope>NUCLEOTIDE SEQUENCE [LARGE SCALE GENOMIC DNA]</scope>
    <source>
        <strain evidence="2">DSM 9756</strain>
    </source>
</reference>
<dbReference type="STRING" id="1121391.SAMN02745206_03210"/>
<sequence>LFVTVLAYHLLCVIQRTLRESGIRHHWATLRTHLSGQVRVTTSMVNDKGQAIHIRHTSEPEPVHVKIYNALGLPVRPLRRLTTIE</sequence>
<evidence type="ECO:0000313" key="2">
    <source>
        <dbReference type="Proteomes" id="UP000184076"/>
    </source>
</evidence>
<feature type="non-terminal residue" evidence="1">
    <location>
        <position position="1"/>
    </location>
</feature>
<evidence type="ECO:0000313" key="1">
    <source>
        <dbReference type="EMBL" id="SHG07475.1"/>
    </source>
</evidence>
<organism evidence="1 2">
    <name type="scientific">Desulfacinum infernum DSM 9756</name>
    <dbReference type="NCBI Taxonomy" id="1121391"/>
    <lineage>
        <taxon>Bacteria</taxon>
        <taxon>Pseudomonadati</taxon>
        <taxon>Thermodesulfobacteriota</taxon>
        <taxon>Syntrophobacteria</taxon>
        <taxon>Syntrophobacterales</taxon>
        <taxon>Syntrophobacteraceae</taxon>
        <taxon>Desulfacinum</taxon>
    </lineage>
</organism>
<dbReference type="AlphaFoldDB" id="A0A1M5GV45"/>
<accession>A0A1M5GV45</accession>
<gene>
    <name evidence="1" type="ORF">SAMN02745206_03210</name>
</gene>
<dbReference type="Proteomes" id="UP000184076">
    <property type="component" value="Unassembled WGS sequence"/>
</dbReference>
<dbReference type="EMBL" id="FQVB01000040">
    <property type="protein sequence ID" value="SHG07475.1"/>
    <property type="molecule type" value="Genomic_DNA"/>
</dbReference>
<name>A0A1M5GV45_9BACT</name>
<proteinExistence type="predicted"/>
<keyword evidence="2" id="KW-1185">Reference proteome</keyword>